<feature type="region of interest" description="Disordered" evidence="4">
    <location>
        <begin position="41"/>
        <end position="97"/>
    </location>
</feature>
<dbReference type="Proteomes" id="UP000515151">
    <property type="component" value="Chromosome 5"/>
</dbReference>
<reference evidence="6" key="2">
    <citation type="submission" date="2017-06" db="EMBL/GenBank/DDBJ databases">
        <title>The pomegranate genome and the genomics of punicalagin biosynthesis.</title>
        <authorList>
            <person name="Xu C."/>
        </authorList>
    </citation>
    <scope>NUCLEOTIDE SEQUENCE [LARGE SCALE GENOMIC DNA]</scope>
    <source>
        <tissue evidence="6">Fresh leaf</tissue>
    </source>
</reference>
<dbReference type="AlphaFoldDB" id="A0A218XU70"/>
<dbReference type="GO" id="GO:0005516">
    <property type="term" value="F:calmodulin binding"/>
    <property type="evidence" value="ECO:0007669"/>
    <property type="project" value="UniProtKB-KW"/>
</dbReference>
<name>A0A218XU70_PUNGR</name>
<dbReference type="Proteomes" id="UP000197138">
    <property type="component" value="Unassembled WGS sequence"/>
</dbReference>
<reference evidence="9" key="4">
    <citation type="submission" date="2025-04" db="UniProtKB">
        <authorList>
            <consortium name="RefSeq"/>
        </authorList>
    </citation>
    <scope>IDENTIFICATION</scope>
    <source>
        <tissue evidence="9">Leaf</tissue>
    </source>
</reference>
<dbReference type="PROSITE" id="PS50096">
    <property type="entry name" value="IQ"/>
    <property type="match status" value="2"/>
</dbReference>
<dbReference type="GeneID" id="116206594"/>
<dbReference type="InterPro" id="IPR000048">
    <property type="entry name" value="IQ_motif_EF-hand-BS"/>
</dbReference>
<dbReference type="PANTHER" id="PTHR32295">
    <property type="entry name" value="IQ-DOMAIN 5-RELATED"/>
    <property type="match status" value="1"/>
</dbReference>
<evidence type="ECO:0000313" key="6">
    <source>
        <dbReference type="EMBL" id="OWM87802.1"/>
    </source>
</evidence>
<reference evidence="7" key="1">
    <citation type="journal article" date="2017" name="Plant J.">
        <title>The pomegranate (Punica granatum L.) genome and the genomics of punicalagin biosynthesis.</title>
        <authorList>
            <person name="Qin G."/>
            <person name="Xu C."/>
            <person name="Ming R."/>
            <person name="Tang H."/>
            <person name="Guyot R."/>
            <person name="Kramer E.M."/>
            <person name="Hu Y."/>
            <person name="Yi X."/>
            <person name="Qi Y."/>
            <person name="Xu X."/>
            <person name="Gao Z."/>
            <person name="Pan H."/>
            <person name="Jian J."/>
            <person name="Tian Y."/>
            <person name="Yue Z."/>
            <person name="Xu Y."/>
        </authorList>
    </citation>
    <scope>NUCLEOTIDE SEQUENCE [LARGE SCALE GENOMIC DNA]</scope>
    <source>
        <strain evidence="7">cv. Dabenzi</strain>
    </source>
</reference>
<organism evidence="6 7">
    <name type="scientific">Punica granatum</name>
    <name type="common">Pomegranate</name>
    <dbReference type="NCBI Taxonomy" id="22663"/>
    <lineage>
        <taxon>Eukaryota</taxon>
        <taxon>Viridiplantae</taxon>
        <taxon>Streptophyta</taxon>
        <taxon>Embryophyta</taxon>
        <taxon>Tracheophyta</taxon>
        <taxon>Spermatophyta</taxon>
        <taxon>Magnoliopsida</taxon>
        <taxon>eudicotyledons</taxon>
        <taxon>Gunneridae</taxon>
        <taxon>Pentapetalae</taxon>
        <taxon>rosids</taxon>
        <taxon>malvids</taxon>
        <taxon>Myrtales</taxon>
        <taxon>Lythraceae</taxon>
        <taxon>Punica</taxon>
    </lineage>
</organism>
<evidence type="ECO:0000313" key="9">
    <source>
        <dbReference type="RefSeq" id="XP_031395223.1"/>
    </source>
</evidence>
<evidence type="ECO:0000256" key="2">
    <source>
        <dbReference type="ARBA" id="ARBA00024341"/>
    </source>
</evidence>
<feature type="compositionally biased region" description="Polar residues" evidence="4">
    <location>
        <begin position="41"/>
        <end position="57"/>
    </location>
</feature>
<dbReference type="Pfam" id="PF00612">
    <property type="entry name" value="IQ"/>
    <property type="match status" value="2"/>
</dbReference>
<feature type="compositionally biased region" description="Polar residues" evidence="4">
    <location>
        <begin position="353"/>
        <end position="365"/>
    </location>
</feature>
<dbReference type="SMART" id="SM00015">
    <property type="entry name" value="IQ"/>
    <property type="match status" value="2"/>
</dbReference>
<feature type="domain" description="DUF4005" evidence="5">
    <location>
        <begin position="325"/>
        <end position="391"/>
    </location>
</feature>
<dbReference type="OrthoDB" id="685302at2759"/>
<accession>A0A218XU70</accession>
<gene>
    <name evidence="9" type="primary">LOC116206594</name>
    <name evidence="6" type="ORF">CDL15_Pgr019385</name>
</gene>
<sequence length="471" mass="51530">MGKTGRWLKHFFTGKKDSHKEKIKANKSTDIAFVGDGSTANENCPATPISIPQSSMNPKEKGRWSFRRSSATAPRESHSAEVTANGQQPPVLQANSDDQQKQHAMAVAAATAAATDAALAAAQAAAAVIRLTAAAATGTPSIMEEAAAIRIQSVFRSYLAQKALKALKGLVKLQALVRGHLVRKQAKATLRCMQTLVTLQAKVLAQRLITEDMKPMIPTPPNNRSSTPNARFLQAHHGGENKFSEENIKIVEMDVGELRGSMKSTTNRNIEPLGRALISDRDDLQSTITPSAWSEFSPRTFGGHFEEYNYPTKTAITAQSSPQVFSSSTPTKYAESTFSYDYPLYPNYMANTESSRAKARSQSAPKQRPPDTPHFERQPSNRRRPSVEGRNGISLPRAVRMQRSSSNLSSTAAAQNFHYPWSLKLDRSAMSVRDSECESICTFLTNTDHCRSQVGFDVAGPRKSGIIGARY</sequence>
<reference evidence="8" key="3">
    <citation type="journal article" date="2020" name="Plant Biotechnol. J.">
        <title>The pomegranate (Punica granatum L.) draft genome dissects genetic divergence between soft- and hard-seeded cultivars.</title>
        <authorList>
            <person name="Luo X."/>
            <person name="Li H."/>
            <person name="Wu Z."/>
            <person name="Yao W."/>
            <person name="Zhao P."/>
            <person name="Cao D."/>
            <person name="Yu H."/>
            <person name="Li K."/>
            <person name="Poudel K."/>
            <person name="Zhao D."/>
            <person name="Zhang F."/>
            <person name="Xia X."/>
            <person name="Chen L."/>
            <person name="Wang Q."/>
            <person name="Jing D."/>
            <person name="Cao S."/>
        </authorList>
    </citation>
    <scope>NUCLEOTIDE SEQUENCE [LARGE SCALE GENOMIC DNA]</scope>
</reference>
<comment type="similarity">
    <text evidence="2">Belongs to the IQD family.</text>
</comment>
<evidence type="ECO:0000256" key="3">
    <source>
        <dbReference type="ARBA" id="ARBA00024378"/>
    </source>
</evidence>
<dbReference type="EMBL" id="MTKT01000805">
    <property type="protein sequence ID" value="OWM87802.1"/>
    <property type="molecule type" value="Genomic_DNA"/>
</dbReference>
<dbReference type="InterPro" id="IPR025064">
    <property type="entry name" value="DUF4005"/>
</dbReference>
<dbReference type="Pfam" id="PF13178">
    <property type="entry name" value="DUF4005"/>
    <property type="match status" value="1"/>
</dbReference>
<dbReference type="RefSeq" id="XP_031395223.1">
    <property type="nucleotide sequence ID" value="XM_031539363.1"/>
</dbReference>
<feature type="compositionally biased region" description="Polar residues" evidence="4">
    <location>
        <begin position="80"/>
        <end position="97"/>
    </location>
</feature>
<evidence type="ECO:0000313" key="7">
    <source>
        <dbReference type="Proteomes" id="UP000197138"/>
    </source>
</evidence>
<proteinExistence type="inferred from homology"/>
<evidence type="ECO:0000259" key="5">
    <source>
        <dbReference type="Pfam" id="PF13178"/>
    </source>
</evidence>
<keyword evidence="8" id="KW-1185">Reference proteome</keyword>
<feature type="region of interest" description="Disordered" evidence="4">
    <location>
        <begin position="353"/>
        <end position="398"/>
    </location>
</feature>
<feature type="compositionally biased region" description="Basic and acidic residues" evidence="4">
    <location>
        <begin position="368"/>
        <end position="379"/>
    </location>
</feature>
<evidence type="ECO:0000313" key="8">
    <source>
        <dbReference type="Proteomes" id="UP000515151"/>
    </source>
</evidence>
<protein>
    <submittedName>
        <fullName evidence="9">Uncharacterized protein LOC116206594</fullName>
    </submittedName>
</protein>
<evidence type="ECO:0000256" key="1">
    <source>
        <dbReference type="ARBA" id="ARBA00022860"/>
    </source>
</evidence>
<keyword evidence="1" id="KW-0112">Calmodulin-binding</keyword>
<evidence type="ECO:0000256" key="4">
    <source>
        <dbReference type="SAM" id="MobiDB-lite"/>
    </source>
</evidence>
<comment type="subunit">
    <text evidence="3">Binds to multiple calmodulin (CaM) in the presence of Ca(2+) and CaM-like proteins.</text>
</comment>
<dbReference type="Gene3D" id="1.20.5.190">
    <property type="match status" value="1"/>
</dbReference>
<dbReference type="PANTHER" id="PTHR32295:SF45">
    <property type="entry name" value="PROTEIN IQ-DOMAIN 19"/>
    <property type="match status" value="1"/>
</dbReference>
<dbReference type="CDD" id="cd23767">
    <property type="entry name" value="IQCD"/>
    <property type="match status" value="1"/>
</dbReference>